<evidence type="ECO:0000256" key="3">
    <source>
        <dbReference type="ARBA" id="ARBA00012115"/>
    </source>
</evidence>
<dbReference type="InterPro" id="IPR036691">
    <property type="entry name" value="Endo/exonu/phosph_ase_sf"/>
</dbReference>
<feature type="site" description="Interaction with DNA substrate" evidence="11">
    <location>
        <position position="312"/>
    </location>
</feature>
<evidence type="ECO:0000256" key="2">
    <source>
        <dbReference type="ARBA" id="ARBA00007092"/>
    </source>
</evidence>
<reference evidence="13" key="1">
    <citation type="submission" date="2025-08" db="UniProtKB">
        <authorList>
            <consortium name="Ensembl"/>
        </authorList>
    </citation>
    <scope>IDENTIFICATION</scope>
</reference>
<feature type="site" description="Important for catalytic activity" evidence="11">
    <location>
        <position position="287"/>
    </location>
</feature>
<feature type="active site" description="Proton donor/acceptor" evidence="9">
    <location>
        <position position="224"/>
    </location>
</feature>
<feature type="binding site" evidence="10">
    <location>
        <position position="226"/>
    </location>
    <ligand>
        <name>Mg(2+)</name>
        <dbReference type="ChEBI" id="CHEBI:18420"/>
        <label>1</label>
    </ligand>
</feature>
<protein>
    <recommendedName>
        <fullName evidence="3">exodeoxyribonuclease III</fullName>
        <ecNumber evidence="3">3.1.11.2</ecNumber>
    </recommendedName>
</protein>
<dbReference type="EC" id="3.1.11.2" evidence="3"/>
<proteinExistence type="inferred from homology"/>
<evidence type="ECO:0000256" key="10">
    <source>
        <dbReference type="PIRSR" id="PIRSR604808-2"/>
    </source>
</evidence>
<feature type="binding site" evidence="10">
    <location>
        <position position="311"/>
    </location>
    <ligand>
        <name>Mg(2+)</name>
        <dbReference type="ChEBI" id="CHEBI:18420"/>
        <label>1</label>
    </ligand>
</feature>
<keyword evidence="8" id="KW-0234">DNA repair</keyword>
<feature type="active site" description="Proton acceptor" evidence="9">
    <location>
        <position position="312"/>
    </location>
</feature>
<dbReference type="AlphaFoldDB" id="A0A8C2GJY5"/>
<feature type="site" description="Transition state stabilizer" evidence="11">
    <location>
        <position position="226"/>
    </location>
</feature>
<dbReference type="PANTHER" id="PTHR22748:SF6">
    <property type="entry name" value="DNA-(APURINIC OR APYRIMIDINIC SITE) ENDONUCLEASE"/>
    <property type="match status" value="1"/>
</dbReference>
<dbReference type="GO" id="GO:0008081">
    <property type="term" value="F:phosphoric diester hydrolase activity"/>
    <property type="evidence" value="ECO:0007669"/>
    <property type="project" value="TreeGrafter"/>
</dbReference>
<organism evidence="13 14">
    <name type="scientific">Cyprinus carpio</name>
    <name type="common">Common carp</name>
    <dbReference type="NCBI Taxonomy" id="7962"/>
    <lineage>
        <taxon>Eukaryota</taxon>
        <taxon>Metazoa</taxon>
        <taxon>Chordata</taxon>
        <taxon>Craniata</taxon>
        <taxon>Vertebrata</taxon>
        <taxon>Euteleostomi</taxon>
        <taxon>Actinopterygii</taxon>
        <taxon>Neopterygii</taxon>
        <taxon>Teleostei</taxon>
        <taxon>Ostariophysi</taxon>
        <taxon>Cypriniformes</taxon>
        <taxon>Cyprinidae</taxon>
        <taxon>Cyprininae</taxon>
        <taxon>Cyprinus</taxon>
    </lineage>
</organism>
<evidence type="ECO:0000256" key="1">
    <source>
        <dbReference type="ARBA" id="ARBA00000493"/>
    </source>
</evidence>
<evidence type="ECO:0000256" key="4">
    <source>
        <dbReference type="ARBA" id="ARBA00022723"/>
    </source>
</evidence>
<dbReference type="PANTHER" id="PTHR22748">
    <property type="entry name" value="AP ENDONUCLEASE"/>
    <property type="match status" value="1"/>
</dbReference>
<dbReference type="Gene3D" id="3.60.10.10">
    <property type="entry name" value="Endonuclease/exonuclease/phosphatase"/>
    <property type="match status" value="1"/>
</dbReference>
<accession>A0A8C2GJY5</accession>
<dbReference type="InterPro" id="IPR004808">
    <property type="entry name" value="AP_endonuc_1"/>
</dbReference>
<comment type="similarity">
    <text evidence="2">Belongs to the DNA repair enzymes AP/ExoA family.</text>
</comment>
<dbReference type="GO" id="GO:0003906">
    <property type="term" value="F:DNA-(apurinic or apyrimidinic site) endonuclease activity"/>
    <property type="evidence" value="ECO:0007669"/>
    <property type="project" value="TreeGrafter"/>
</dbReference>
<feature type="binding site" evidence="10">
    <location>
        <position position="117"/>
    </location>
    <ligand>
        <name>Mg(2+)</name>
        <dbReference type="ChEBI" id="CHEBI:18420"/>
        <label>1</label>
    </ligand>
</feature>
<keyword evidence="4 10" id="KW-0479">Metal-binding</keyword>
<sequence>MPRPIIIQFVSRTVKEEVWKLSREARVCKEKKIIFKKYFSKEDREAREKLWPRVDEARRRGKKAFLKEGYAIIDGKKCSMSVLFTSLNVRGLKNLTKRKALFLFCKELKANLIFLQETHSSTADEKFWKQQWGDNVLYSHGTNYSAGVMILCNRLTGKVISHIGDKDGHWLIAAIEICDQTIIVLSIYGYNNKVNNRSMLEKLGRLVNEWKAVHMTDKVVMGGDFNIAPNSWLDRLPPRGQQPENNEVLHNFCIETNTFDYWRLNNPTNLEYTWISASNRNQRSRLDYWLISHSISNNVQKCEITASPLTDHCLISLSLLVTKQPRSSGNIWKLNNRLLSNDFFFANK</sequence>
<keyword evidence="5" id="KW-0227">DNA damage</keyword>
<evidence type="ECO:0000256" key="11">
    <source>
        <dbReference type="PIRSR" id="PIRSR604808-3"/>
    </source>
</evidence>
<keyword evidence="7 10" id="KW-0460">Magnesium</keyword>
<feature type="binding site" evidence="10">
    <location>
        <position position="88"/>
    </location>
    <ligand>
        <name>Mg(2+)</name>
        <dbReference type="ChEBI" id="CHEBI:18420"/>
        <label>1</label>
    </ligand>
</feature>
<evidence type="ECO:0000256" key="8">
    <source>
        <dbReference type="ARBA" id="ARBA00023204"/>
    </source>
</evidence>
<feature type="binding site" evidence="10">
    <location>
        <position position="312"/>
    </location>
    <ligand>
        <name>Mg(2+)</name>
        <dbReference type="ChEBI" id="CHEBI:18420"/>
        <label>1</label>
    </ligand>
</feature>
<evidence type="ECO:0000313" key="14">
    <source>
        <dbReference type="Proteomes" id="UP000694700"/>
    </source>
</evidence>
<feature type="domain" description="Endonuclease/exonuclease/phosphatase" evidence="12">
    <location>
        <begin position="86"/>
        <end position="312"/>
    </location>
</feature>
<dbReference type="CDD" id="cd09076">
    <property type="entry name" value="L1-EN"/>
    <property type="match status" value="1"/>
</dbReference>
<dbReference type="GO" id="GO:0005634">
    <property type="term" value="C:nucleus"/>
    <property type="evidence" value="ECO:0007669"/>
    <property type="project" value="TreeGrafter"/>
</dbReference>
<feature type="binding site" evidence="10">
    <location>
        <position position="224"/>
    </location>
    <ligand>
        <name>Mg(2+)</name>
        <dbReference type="ChEBI" id="CHEBI:18420"/>
        <label>1</label>
    </ligand>
</feature>
<evidence type="ECO:0000256" key="9">
    <source>
        <dbReference type="PIRSR" id="PIRSR604808-1"/>
    </source>
</evidence>
<dbReference type="Ensembl" id="ENSCCRT00015102802.1">
    <property type="protein sequence ID" value="ENSCCRP00015099575.1"/>
    <property type="gene ID" value="ENSCCRG00015040018.1"/>
</dbReference>
<evidence type="ECO:0000313" key="13">
    <source>
        <dbReference type="Ensembl" id="ENSCCRP00015099575.1"/>
    </source>
</evidence>
<keyword evidence="6" id="KW-0378">Hydrolase</keyword>
<dbReference type="GO" id="GO:0008311">
    <property type="term" value="F:double-stranded DNA 3'-5' DNA exonuclease activity"/>
    <property type="evidence" value="ECO:0007669"/>
    <property type="project" value="UniProtKB-EC"/>
</dbReference>
<evidence type="ECO:0000256" key="5">
    <source>
        <dbReference type="ARBA" id="ARBA00022763"/>
    </source>
</evidence>
<dbReference type="Pfam" id="PF03372">
    <property type="entry name" value="Exo_endo_phos"/>
    <property type="match status" value="1"/>
</dbReference>
<evidence type="ECO:0000256" key="6">
    <source>
        <dbReference type="ARBA" id="ARBA00022801"/>
    </source>
</evidence>
<evidence type="ECO:0000256" key="7">
    <source>
        <dbReference type="ARBA" id="ARBA00022842"/>
    </source>
</evidence>
<dbReference type="SUPFAM" id="SSF56219">
    <property type="entry name" value="DNase I-like"/>
    <property type="match status" value="1"/>
</dbReference>
<dbReference type="GO" id="GO:0046872">
    <property type="term" value="F:metal ion binding"/>
    <property type="evidence" value="ECO:0007669"/>
    <property type="project" value="UniProtKB-KW"/>
</dbReference>
<dbReference type="Proteomes" id="UP000694700">
    <property type="component" value="Unplaced"/>
</dbReference>
<evidence type="ECO:0000259" key="12">
    <source>
        <dbReference type="Pfam" id="PF03372"/>
    </source>
</evidence>
<dbReference type="GO" id="GO:0006284">
    <property type="term" value="P:base-excision repair"/>
    <property type="evidence" value="ECO:0007669"/>
    <property type="project" value="TreeGrafter"/>
</dbReference>
<keyword evidence="10" id="KW-0464">Manganese</keyword>
<comment type="catalytic activity">
    <reaction evidence="1">
        <text>Exonucleolytic cleavage in the 3'- to 5'-direction to yield nucleoside 5'-phosphates.</text>
        <dbReference type="EC" id="3.1.11.2"/>
    </reaction>
</comment>
<name>A0A8C2GJY5_CYPCA</name>
<feature type="active site" evidence="9">
    <location>
        <position position="188"/>
    </location>
</feature>
<dbReference type="InterPro" id="IPR005135">
    <property type="entry name" value="Endo/exonuclease/phosphatase"/>
</dbReference>
<comment type="cofactor">
    <cofactor evidence="10">
        <name>Mg(2+)</name>
        <dbReference type="ChEBI" id="CHEBI:18420"/>
    </cofactor>
    <cofactor evidence="10">
        <name>Mn(2+)</name>
        <dbReference type="ChEBI" id="CHEBI:29035"/>
    </cofactor>
    <text evidence="10">Probably binds two magnesium or manganese ions per subunit.</text>
</comment>